<dbReference type="Proteomes" id="UP000030671">
    <property type="component" value="Unassembled WGS sequence"/>
</dbReference>
<dbReference type="GO" id="GO:0006508">
    <property type="term" value="P:proteolysis"/>
    <property type="evidence" value="ECO:0007669"/>
    <property type="project" value="UniProtKB-KW"/>
</dbReference>
<dbReference type="InParanoid" id="W4K521"/>
<dbReference type="PROSITE" id="PS00136">
    <property type="entry name" value="SUBTILASE_ASP"/>
    <property type="match status" value="1"/>
</dbReference>
<dbReference type="PRINTS" id="PR00723">
    <property type="entry name" value="SUBTILISIN"/>
</dbReference>
<dbReference type="PROSITE" id="PS00138">
    <property type="entry name" value="SUBTILASE_SER"/>
    <property type="match status" value="1"/>
</dbReference>
<evidence type="ECO:0000259" key="13">
    <source>
        <dbReference type="Pfam" id="PF02225"/>
    </source>
</evidence>
<feature type="active site" description="Charge relay system" evidence="8 9">
    <location>
        <position position="217"/>
    </location>
</feature>
<evidence type="ECO:0000313" key="15">
    <source>
        <dbReference type="EMBL" id="ETW80907.1"/>
    </source>
</evidence>
<proteinExistence type="inferred from homology"/>
<evidence type="ECO:0000313" key="16">
    <source>
        <dbReference type="Proteomes" id="UP000030671"/>
    </source>
</evidence>
<feature type="active site" description="Charge relay system" evidence="8 9">
    <location>
        <position position="529"/>
    </location>
</feature>
<dbReference type="InterPro" id="IPR003137">
    <property type="entry name" value="PA_domain"/>
</dbReference>
<dbReference type="GO" id="GO:0016020">
    <property type="term" value="C:membrane"/>
    <property type="evidence" value="ECO:0007669"/>
    <property type="project" value="InterPro"/>
</dbReference>
<evidence type="ECO:0000256" key="8">
    <source>
        <dbReference type="PIRSR" id="PIRSR615500-1"/>
    </source>
</evidence>
<dbReference type="GeneID" id="20678576"/>
<protein>
    <submittedName>
        <fullName evidence="15">Serine protease S8</fullName>
    </submittedName>
</protein>
<dbReference type="Pfam" id="PF06280">
    <property type="entry name" value="fn3_5"/>
    <property type="match status" value="1"/>
</dbReference>
<feature type="domain" description="Peptidase S8/S53" evidence="12">
    <location>
        <begin position="158"/>
        <end position="586"/>
    </location>
</feature>
<evidence type="ECO:0000256" key="5">
    <source>
        <dbReference type="ARBA" id="ARBA00022729"/>
    </source>
</evidence>
<dbReference type="PROSITE" id="PS00137">
    <property type="entry name" value="SUBTILASE_HIS"/>
    <property type="match status" value="1"/>
</dbReference>
<dbReference type="PROSITE" id="PS51892">
    <property type="entry name" value="SUBTILASE"/>
    <property type="match status" value="1"/>
</dbReference>
<dbReference type="eggNOG" id="KOG4266">
    <property type="taxonomic scope" value="Eukaryota"/>
</dbReference>
<keyword evidence="3" id="KW-0964">Secreted</keyword>
<dbReference type="InterPro" id="IPR036852">
    <property type="entry name" value="Peptidase_S8/S53_dom_sf"/>
</dbReference>
<dbReference type="Gene3D" id="3.40.50.200">
    <property type="entry name" value="Peptidase S8/S53 domain"/>
    <property type="match status" value="1"/>
</dbReference>
<keyword evidence="5 11" id="KW-0732">Signal</keyword>
<keyword evidence="4 9" id="KW-0645">Protease</keyword>
<dbReference type="InterPro" id="IPR023828">
    <property type="entry name" value="Peptidase_S8_Ser-AS"/>
</dbReference>
<name>W4K521_HETIT</name>
<evidence type="ECO:0000256" key="9">
    <source>
        <dbReference type="PROSITE-ProRule" id="PRU01240"/>
    </source>
</evidence>
<evidence type="ECO:0000256" key="7">
    <source>
        <dbReference type="ARBA" id="ARBA00022825"/>
    </source>
</evidence>
<sequence length="905" mass="94913">MKGYSWSLLQLAFTGAALATVPLSDVKRISSASVVPNKFVVEVESASEIPGKRSLYTPHELFYRSLSARGVSYEVNKEYNSEGLFVGAVVTVSDANDVKALAETPGVKAIRPVRTIKSPKPVKVHVVTGKDDPEIPADTESTHIMTGVNKLHAQGIFGAGIKIGIIDTGIDYTHPALGGALGAGHKVIGGYDFVGDAYDGTNTPVPDNDPLDQCNGHGTHVAGIIGANPDNQFNISGVSYGASLSSYRVFGCSGSVSDDIIIEALLRGVQDGQDILTLSLGGTDGWTESSSSVVASRIAASGKIVTIAAGNEGAYGSWYSSSPGNGIDVISVASIDNTVDNIQNATVNGVEHGPIPYFKTLPLPFTNALPLYVISNDTTIANDACNALPDNTPDLSGFLVLVRRGSCTFVQKLTNIAAKGGNAVFIYDNGNGFAGIDTGKFTNATLIQAADGVFLAQQVAAGKSVTITFPQTGGSAQITNPSGGLVSSFTTYGPTNDFYFKPAFGAPGGNILSTLPVPLGSYGVESGTSMATPYVAGSAALLLSVKGKSAAVALGARTLFQSTAQRVPSSHTDGDPLQTLSQQGAGLIDVFKALYTETIVWPTELILNDTAHYKEVHTFTVVNTGKTSKQYKLTHVPAGTAQTITSGTIFAADGPVPLSTDYATVKLSSSSFTLRPGQSKQVTTHINAPSGVDASTYPVFSGFIEIATATESVHVTYLGLAASLKDKQIVDNTNEFFGITIPAVLNNTGDAQLSPTNYTFSGSDFPTLLLRLAFGTPLLRVDLVDATIDLKPTLNSREIDDKRHVFERESFSFPHPGPKGSTFAQVKIVGTLSEQSHIPRNSDASTVDDGGYSTFAFNKPSFANGTTIPNGTYRWLLRALKVTGDPTKEADFETWLSPIVGITVA</sequence>
<evidence type="ECO:0000256" key="1">
    <source>
        <dbReference type="ARBA" id="ARBA00011073"/>
    </source>
</evidence>
<dbReference type="PANTHER" id="PTHR43806">
    <property type="entry name" value="PEPTIDASE S8"/>
    <property type="match status" value="1"/>
</dbReference>
<evidence type="ECO:0000256" key="6">
    <source>
        <dbReference type="ARBA" id="ARBA00022801"/>
    </source>
</evidence>
<feature type="signal peptide" evidence="11">
    <location>
        <begin position="1"/>
        <end position="19"/>
    </location>
</feature>
<gene>
    <name evidence="15" type="ORF">HETIRDRAFT_61954</name>
</gene>
<dbReference type="GO" id="GO:0005615">
    <property type="term" value="C:extracellular space"/>
    <property type="evidence" value="ECO:0007669"/>
    <property type="project" value="TreeGrafter"/>
</dbReference>
<organism evidence="15 16">
    <name type="scientific">Heterobasidion irregulare (strain TC 32-1)</name>
    <dbReference type="NCBI Taxonomy" id="747525"/>
    <lineage>
        <taxon>Eukaryota</taxon>
        <taxon>Fungi</taxon>
        <taxon>Dikarya</taxon>
        <taxon>Basidiomycota</taxon>
        <taxon>Agaricomycotina</taxon>
        <taxon>Agaricomycetes</taxon>
        <taxon>Russulales</taxon>
        <taxon>Bondarzewiaceae</taxon>
        <taxon>Heterobasidion</taxon>
        <taxon>Heterobasidion annosum species complex</taxon>
    </lineage>
</organism>
<dbReference type="SUPFAM" id="SSF52025">
    <property type="entry name" value="PA domain"/>
    <property type="match status" value="1"/>
</dbReference>
<dbReference type="EMBL" id="KI925459">
    <property type="protein sequence ID" value="ETW80907.1"/>
    <property type="molecule type" value="Genomic_DNA"/>
</dbReference>
<dbReference type="Pfam" id="PF02225">
    <property type="entry name" value="PA"/>
    <property type="match status" value="1"/>
</dbReference>
<keyword evidence="6 9" id="KW-0378">Hydrolase</keyword>
<dbReference type="PANTHER" id="PTHR43806:SF66">
    <property type="entry name" value="SERIN ENDOPEPTIDASE"/>
    <property type="match status" value="1"/>
</dbReference>
<dbReference type="CDD" id="cd02124">
    <property type="entry name" value="PA_PoS1_like"/>
    <property type="match status" value="1"/>
</dbReference>
<dbReference type="KEGG" id="hir:HETIRDRAFT_61954"/>
<dbReference type="Gene3D" id="3.50.30.30">
    <property type="match status" value="1"/>
</dbReference>
<dbReference type="GO" id="GO:0004252">
    <property type="term" value="F:serine-type endopeptidase activity"/>
    <property type="evidence" value="ECO:0007669"/>
    <property type="project" value="UniProtKB-UniRule"/>
</dbReference>
<dbReference type="InterPro" id="IPR010435">
    <property type="entry name" value="C5a/SBT2-like_Fn3"/>
</dbReference>
<dbReference type="Pfam" id="PF00082">
    <property type="entry name" value="Peptidase_S8"/>
    <property type="match status" value="1"/>
</dbReference>
<keyword evidence="16" id="KW-1185">Reference proteome</keyword>
<dbReference type="HOGENOM" id="CLU_003559_1_1_1"/>
<feature type="domain" description="C5a peptidase/Subtilisin-like protease SBT2-like Fn3-like" evidence="14">
    <location>
        <begin position="607"/>
        <end position="713"/>
    </location>
</feature>
<dbReference type="InterPro" id="IPR022398">
    <property type="entry name" value="Peptidase_S8_His-AS"/>
</dbReference>
<dbReference type="InterPro" id="IPR000209">
    <property type="entry name" value="Peptidase_S8/S53_dom"/>
</dbReference>
<evidence type="ECO:0000256" key="4">
    <source>
        <dbReference type="ARBA" id="ARBA00022670"/>
    </source>
</evidence>
<evidence type="ECO:0000256" key="2">
    <source>
        <dbReference type="ARBA" id="ARBA00022512"/>
    </source>
</evidence>
<dbReference type="InterPro" id="IPR046450">
    <property type="entry name" value="PA_dom_sf"/>
</dbReference>
<dbReference type="InterPro" id="IPR023827">
    <property type="entry name" value="Peptidase_S8_Asp-AS"/>
</dbReference>
<dbReference type="AlphaFoldDB" id="W4K521"/>
<dbReference type="InterPro" id="IPR015500">
    <property type="entry name" value="Peptidase_S8_subtilisin-rel"/>
</dbReference>
<keyword evidence="2" id="KW-0134">Cell wall</keyword>
<evidence type="ECO:0000256" key="3">
    <source>
        <dbReference type="ARBA" id="ARBA00022525"/>
    </source>
</evidence>
<evidence type="ECO:0000259" key="14">
    <source>
        <dbReference type="Pfam" id="PF06280"/>
    </source>
</evidence>
<dbReference type="SUPFAM" id="SSF52743">
    <property type="entry name" value="Subtilisin-like"/>
    <property type="match status" value="1"/>
</dbReference>
<evidence type="ECO:0000259" key="12">
    <source>
        <dbReference type="Pfam" id="PF00082"/>
    </source>
</evidence>
<evidence type="ECO:0000256" key="11">
    <source>
        <dbReference type="SAM" id="SignalP"/>
    </source>
</evidence>
<accession>W4K521</accession>
<dbReference type="InterPro" id="IPR050131">
    <property type="entry name" value="Peptidase_S8_subtilisin-like"/>
</dbReference>
<dbReference type="InterPro" id="IPR034187">
    <property type="entry name" value="Peptidases_S8_5"/>
</dbReference>
<keyword evidence="7 9" id="KW-0720">Serine protease</keyword>
<reference evidence="15 16" key="1">
    <citation type="journal article" date="2012" name="New Phytol.">
        <title>Insight into trade-off between wood decay and parasitism from the genome of a fungal forest pathogen.</title>
        <authorList>
            <person name="Olson A."/>
            <person name="Aerts A."/>
            <person name="Asiegbu F."/>
            <person name="Belbahri L."/>
            <person name="Bouzid O."/>
            <person name="Broberg A."/>
            <person name="Canback B."/>
            <person name="Coutinho P.M."/>
            <person name="Cullen D."/>
            <person name="Dalman K."/>
            <person name="Deflorio G."/>
            <person name="van Diepen L.T."/>
            <person name="Dunand C."/>
            <person name="Duplessis S."/>
            <person name="Durling M."/>
            <person name="Gonthier P."/>
            <person name="Grimwood J."/>
            <person name="Fossdal C.G."/>
            <person name="Hansson D."/>
            <person name="Henrissat B."/>
            <person name="Hietala A."/>
            <person name="Himmelstrand K."/>
            <person name="Hoffmeister D."/>
            <person name="Hogberg N."/>
            <person name="James T.Y."/>
            <person name="Karlsson M."/>
            <person name="Kohler A."/>
            <person name="Kues U."/>
            <person name="Lee Y.H."/>
            <person name="Lin Y.C."/>
            <person name="Lind M."/>
            <person name="Lindquist E."/>
            <person name="Lombard V."/>
            <person name="Lucas S."/>
            <person name="Lunden K."/>
            <person name="Morin E."/>
            <person name="Murat C."/>
            <person name="Park J."/>
            <person name="Raffaello T."/>
            <person name="Rouze P."/>
            <person name="Salamov A."/>
            <person name="Schmutz J."/>
            <person name="Solheim H."/>
            <person name="Stahlberg J."/>
            <person name="Velez H."/>
            <person name="de Vries R.P."/>
            <person name="Wiebenga A."/>
            <person name="Woodward S."/>
            <person name="Yakovlev I."/>
            <person name="Garbelotto M."/>
            <person name="Martin F."/>
            <person name="Grigoriev I.V."/>
            <person name="Stenlid J."/>
        </authorList>
    </citation>
    <scope>NUCLEOTIDE SEQUENCE [LARGE SCALE GENOMIC DNA]</scope>
    <source>
        <strain evidence="15 16">TC 32-1</strain>
    </source>
</reference>
<evidence type="ECO:0000256" key="10">
    <source>
        <dbReference type="RuleBase" id="RU003355"/>
    </source>
</evidence>
<dbReference type="RefSeq" id="XP_009546974.1">
    <property type="nucleotide sequence ID" value="XM_009548679.1"/>
</dbReference>
<dbReference type="OrthoDB" id="206201at2759"/>
<feature type="chain" id="PRO_5004844302" evidence="11">
    <location>
        <begin position="20"/>
        <end position="905"/>
    </location>
</feature>
<comment type="similarity">
    <text evidence="1 9 10">Belongs to the peptidase S8 family.</text>
</comment>
<feature type="active site" description="Charge relay system" evidence="8 9">
    <location>
        <position position="167"/>
    </location>
</feature>
<dbReference type="CDD" id="cd07489">
    <property type="entry name" value="Peptidases_S8_5"/>
    <property type="match status" value="1"/>
</dbReference>
<feature type="domain" description="PA" evidence="13">
    <location>
        <begin position="381"/>
        <end position="444"/>
    </location>
</feature>